<accession>A0A1I7L0B9</accession>
<name>A0A1I7L0B9_9BACL</name>
<organism evidence="1 2">
    <name type="scientific">Alicyclobacillus macrosporangiidus</name>
    <dbReference type="NCBI Taxonomy" id="392015"/>
    <lineage>
        <taxon>Bacteria</taxon>
        <taxon>Bacillati</taxon>
        <taxon>Bacillota</taxon>
        <taxon>Bacilli</taxon>
        <taxon>Bacillales</taxon>
        <taxon>Alicyclobacillaceae</taxon>
        <taxon>Alicyclobacillus</taxon>
    </lineage>
</organism>
<protein>
    <submittedName>
        <fullName evidence="1">Uncharacterized protein</fullName>
    </submittedName>
</protein>
<reference evidence="2" key="1">
    <citation type="submission" date="2016-10" db="EMBL/GenBank/DDBJ databases">
        <authorList>
            <person name="Varghese N."/>
        </authorList>
    </citation>
    <scope>NUCLEOTIDE SEQUENCE [LARGE SCALE GENOMIC DNA]</scope>
    <source>
        <strain evidence="2">DSM 17980</strain>
    </source>
</reference>
<proteinExistence type="predicted"/>
<dbReference type="AlphaFoldDB" id="A0A1I7L0B9"/>
<evidence type="ECO:0000313" key="1">
    <source>
        <dbReference type="EMBL" id="SFV03150.1"/>
    </source>
</evidence>
<dbReference type="Pfam" id="PF03966">
    <property type="entry name" value="Trm112p"/>
    <property type="match status" value="1"/>
</dbReference>
<keyword evidence="2" id="KW-1185">Reference proteome</keyword>
<dbReference type="InterPro" id="IPR005651">
    <property type="entry name" value="Trm112-like"/>
</dbReference>
<dbReference type="Proteomes" id="UP000183508">
    <property type="component" value="Unassembled WGS sequence"/>
</dbReference>
<dbReference type="RefSeq" id="WP_029422008.1">
    <property type="nucleotide sequence ID" value="NZ_FPBV01000022.1"/>
</dbReference>
<evidence type="ECO:0000313" key="2">
    <source>
        <dbReference type="Proteomes" id="UP000183508"/>
    </source>
</evidence>
<dbReference type="EMBL" id="FPBV01000022">
    <property type="protein sequence ID" value="SFV03150.1"/>
    <property type="molecule type" value="Genomic_DNA"/>
</dbReference>
<sequence>MYQVPCCRICKVPLSVVEQHIHEYLRPVTAGGKTGRPKKVGYRHVVNEVLKCDECGRLFAIKRDAEHRIVRGRQLRRAT</sequence>
<dbReference type="OrthoDB" id="2376304at2"/>
<gene>
    <name evidence="1" type="ORF">SAMN05421543_12231</name>
</gene>